<keyword evidence="6" id="KW-0812">Transmembrane</keyword>
<evidence type="ECO:0000256" key="5">
    <source>
        <dbReference type="ARBA" id="ARBA00022640"/>
    </source>
</evidence>
<evidence type="ECO:0000313" key="11">
    <source>
        <dbReference type="EMBL" id="KAK9807036.1"/>
    </source>
</evidence>
<dbReference type="EMBL" id="JALJOR010000013">
    <property type="protein sequence ID" value="KAK9807036.1"/>
    <property type="molecule type" value="Genomic_DNA"/>
</dbReference>
<gene>
    <name evidence="11" type="ORF">WJX72_011423</name>
</gene>
<dbReference type="GO" id="GO:0099402">
    <property type="term" value="P:plant organ development"/>
    <property type="evidence" value="ECO:0007669"/>
    <property type="project" value="TreeGrafter"/>
</dbReference>
<comment type="caution">
    <text evidence="11">The sequence shown here is derived from an EMBL/GenBank/DDBJ whole genome shotgun (WGS) entry which is preliminary data.</text>
</comment>
<evidence type="ECO:0000256" key="1">
    <source>
        <dbReference type="ARBA" id="ARBA00004141"/>
    </source>
</evidence>
<keyword evidence="8" id="KW-1133">Transmembrane helix</keyword>
<feature type="region of interest" description="Disordered" evidence="10">
    <location>
        <begin position="90"/>
        <end position="127"/>
    </location>
</feature>
<comment type="similarity">
    <text evidence="3">Belongs to the RETICULATA family.</text>
</comment>
<evidence type="ECO:0000256" key="8">
    <source>
        <dbReference type="ARBA" id="ARBA00022989"/>
    </source>
</evidence>
<keyword evidence="7" id="KW-0809">Transit peptide</keyword>
<feature type="region of interest" description="Disordered" evidence="10">
    <location>
        <begin position="15"/>
        <end position="77"/>
    </location>
</feature>
<protein>
    <submittedName>
        <fullName evidence="11">Uncharacterized protein</fullName>
    </submittedName>
</protein>
<evidence type="ECO:0000256" key="3">
    <source>
        <dbReference type="ARBA" id="ARBA00010793"/>
    </source>
</evidence>
<feature type="compositionally biased region" description="Polar residues" evidence="10">
    <location>
        <begin position="39"/>
        <end position="55"/>
    </location>
</feature>
<evidence type="ECO:0000256" key="7">
    <source>
        <dbReference type="ARBA" id="ARBA00022946"/>
    </source>
</evidence>
<proteinExistence type="inferred from homology"/>
<evidence type="ECO:0000256" key="10">
    <source>
        <dbReference type="SAM" id="MobiDB-lite"/>
    </source>
</evidence>
<reference evidence="11 12" key="1">
    <citation type="journal article" date="2024" name="Nat. Commun.">
        <title>Phylogenomics reveals the evolutionary origins of lichenization in chlorophyte algae.</title>
        <authorList>
            <person name="Puginier C."/>
            <person name="Libourel C."/>
            <person name="Otte J."/>
            <person name="Skaloud P."/>
            <person name="Haon M."/>
            <person name="Grisel S."/>
            <person name="Petersen M."/>
            <person name="Berrin J.G."/>
            <person name="Delaux P.M."/>
            <person name="Dal Grande F."/>
            <person name="Keller J."/>
        </authorList>
    </citation>
    <scope>NUCLEOTIDE SEQUENCE [LARGE SCALE GENOMIC DNA]</scope>
    <source>
        <strain evidence="11 12">SAG 2043</strain>
    </source>
</reference>
<evidence type="ECO:0000313" key="12">
    <source>
        <dbReference type="Proteomes" id="UP001489004"/>
    </source>
</evidence>
<keyword evidence="9" id="KW-0472">Membrane</keyword>
<keyword evidence="4" id="KW-0150">Chloroplast</keyword>
<dbReference type="AlphaFoldDB" id="A0AAW1PC67"/>
<name>A0AAW1PC67_9CHLO</name>
<keyword evidence="5" id="KW-0934">Plastid</keyword>
<sequence length="400" mass="43393">MLCWNTWGLSRSYKPVRLDGGSDSVLGPQQSRLLGPHPRSSTGRQWARISSQACHSQFLPPNPSSGSSNKPSVGHPFAPALELQTHRQGLERRWQPEPVPETGGGGGNGGRRNRKPPQGGNDAGSDGEGFFLSYEGETLNPFSRLASGVKGRLEADPEFAFKLLVECGLDAAIIISVNLGARGERFFKECEFVLCQLCVSLLNDFALVYLLAPTTRMSPMVQGTLKARLAKLPAHVFQRAPYGLPAFTLGQRLACFASKAVQYGAVGFVMGCAGTAVVQGLTTMREQLDPTFVPPPLTQPVLGTGVGWLYFMSLNSNVRYNFVNFAEEFMYGKYGGGPVAKSASVLLRLSNNFFGAYAWMRLASALKLNQPREPRRQREVDELLDEELPGVVGPVLGPAT</sequence>
<evidence type="ECO:0000256" key="2">
    <source>
        <dbReference type="ARBA" id="ARBA00004229"/>
    </source>
</evidence>
<dbReference type="InterPro" id="IPR021825">
    <property type="entry name" value="RETICULATA-related"/>
</dbReference>
<keyword evidence="12" id="KW-1185">Reference proteome</keyword>
<dbReference type="PANTHER" id="PTHR31038">
    <property type="entry name" value="EXPRESSED PROTEIN-RELATED"/>
    <property type="match status" value="1"/>
</dbReference>
<dbReference type="PANTHER" id="PTHR31038:SF10">
    <property type="entry name" value="OS04G0524400 PROTEIN"/>
    <property type="match status" value="1"/>
</dbReference>
<evidence type="ECO:0000256" key="4">
    <source>
        <dbReference type="ARBA" id="ARBA00022528"/>
    </source>
</evidence>
<accession>A0AAW1PC67</accession>
<organism evidence="11 12">
    <name type="scientific">[Myrmecia] bisecta</name>
    <dbReference type="NCBI Taxonomy" id="41462"/>
    <lineage>
        <taxon>Eukaryota</taxon>
        <taxon>Viridiplantae</taxon>
        <taxon>Chlorophyta</taxon>
        <taxon>core chlorophytes</taxon>
        <taxon>Trebouxiophyceae</taxon>
        <taxon>Trebouxiales</taxon>
        <taxon>Trebouxiaceae</taxon>
        <taxon>Myrmecia</taxon>
    </lineage>
</organism>
<evidence type="ECO:0000256" key="9">
    <source>
        <dbReference type="ARBA" id="ARBA00023136"/>
    </source>
</evidence>
<evidence type="ECO:0000256" key="6">
    <source>
        <dbReference type="ARBA" id="ARBA00022692"/>
    </source>
</evidence>
<dbReference type="Proteomes" id="UP001489004">
    <property type="component" value="Unassembled WGS sequence"/>
</dbReference>
<comment type="subcellular location">
    <subcellularLocation>
        <location evidence="1">Membrane</location>
        <topology evidence="1">Multi-pass membrane protein</topology>
    </subcellularLocation>
    <subcellularLocation>
        <location evidence="2">Plastid</location>
        <location evidence="2">Chloroplast</location>
    </subcellularLocation>
</comment>
<dbReference type="Pfam" id="PF11891">
    <property type="entry name" value="RETICULATA-like"/>
    <property type="match status" value="1"/>
</dbReference>
<dbReference type="GO" id="GO:0009706">
    <property type="term" value="C:chloroplast inner membrane"/>
    <property type="evidence" value="ECO:0007669"/>
    <property type="project" value="TreeGrafter"/>
</dbReference>